<feature type="region of interest" description="Disordered" evidence="1">
    <location>
        <begin position="26"/>
        <end position="52"/>
    </location>
</feature>
<evidence type="ECO:0000313" key="2">
    <source>
        <dbReference type="EMBL" id="GAA2678370.1"/>
    </source>
</evidence>
<feature type="compositionally biased region" description="Basic and acidic residues" evidence="1">
    <location>
        <begin position="26"/>
        <end position="40"/>
    </location>
</feature>
<feature type="region of interest" description="Disordered" evidence="1">
    <location>
        <begin position="74"/>
        <end position="96"/>
    </location>
</feature>
<reference evidence="2 3" key="1">
    <citation type="journal article" date="2019" name="Int. J. Syst. Evol. Microbiol.">
        <title>The Global Catalogue of Microorganisms (GCM) 10K type strain sequencing project: providing services to taxonomists for standard genome sequencing and annotation.</title>
        <authorList>
            <consortium name="The Broad Institute Genomics Platform"/>
            <consortium name="The Broad Institute Genome Sequencing Center for Infectious Disease"/>
            <person name="Wu L."/>
            <person name="Ma J."/>
        </authorList>
    </citation>
    <scope>NUCLEOTIDE SEQUENCE [LARGE SCALE GENOMIC DNA]</scope>
    <source>
        <strain evidence="2 3">JCM 16374</strain>
    </source>
</reference>
<gene>
    <name evidence="2" type="ORF">GCM10009864_57790</name>
</gene>
<evidence type="ECO:0000256" key="1">
    <source>
        <dbReference type="SAM" id="MobiDB-lite"/>
    </source>
</evidence>
<dbReference type="EMBL" id="BAAARK010000022">
    <property type="protein sequence ID" value="GAA2678370.1"/>
    <property type="molecule type" value="Genomic_DNA"/>
</dbReference>
<protein>
    <submittedName>
        <fullName evidence="2">Uncharacterized protein</fullName>
    </submittedName>
</protein>
<dbReference type="Proteomes" id="UP001500994">
    <property type="component" value="Unassembled WGS sequence"/>
</dbReference>
<organism evidence="2 3">
    <name type="scientific">Streptomyces lunalinharesii</name>
    <dbReference type="NCBI Taxonomy" id="333384"/>
    <lineage>
        <taxon>Bacteria</taxon>
        <taxon>Bacillati</taxon>
        <taxon>Actinomycetota</taxon>
        <taxon>Actinomycetes</taxon>
        <taxon>Kitasatosporales</taxon>
        <taxon>Streptomycetaceae</taxon>
        <taxon>Streptomyces</taxon>
    </lineage>
</organism>
<evidence type="ECO:0000313" key="3">
    <source>
        <dbReference type="Proteomes" id="UP001500994"/>
    </source>
</evidence>
<name>A0ABN3SJB9_9ACTN</name>
<keyword evidence="3" id="KW-1185">Reference proteome</keyword>
<accession>A0ABN3SJB9</accession>
<comment type="caution">
    <text evidence="2">The sequence shown here is derived from an EMBL/GenBank/DDBJ whole genome shotgun (WGS) entry which is preliminary data.</text>
</comment>
<proteinExistence type="predicted"/>
<sequence length="96" mass="10133">MAAAYGAAWAADWLCTDIEVRALRTRESGAHGEVAERPPPPEDTATDYEGHAHPAPAVRACLGRGPTLMVRAGAPIDSVHSRPPPADRALEAVRSL</sequence>